<evidence type="ECO:0000259" key="13">
    <source>
        <dbReference type="SMART" id="SM00831"/>
    </source>
</evidence>
<dbReference type="InterPro" id="IPR044492">
    <property type="entry name" value="P_typ_ATPase_HD_dom"/>
</dbReference>
<comment type="subcellular location">
    <subcellularLocation>
        <location evidence="1">Cell membrane</location>
        <topology evidence="1">Multi-pass membrane protein</topology>
    </subcellularLocation>
</comment>
<dbReference type="SUPFAM" id="SSF81660">
    <property type="entry name" value="Metal cation-transporting ATPase, ATP-binding domain N"/>
    <property type="match status" value="1"/>
</dbReference>
<dbReference type="InterPro" id="IPR023299">
    <property type="entry name" value="ATPase_P-typ_cyto_dom_N"/>
</dbReference>
<evidence type="ECO:0000256" key="3">
    <source>
        <dbReference type="ARBA" id="ARBA00022723"/>
    </source>
</evidence>
<dbReference type="InterPro" id="IPR036412">
    <property type="entry name" value="HAD-like_sf"/>
</dbReference>
<dbReference type="SUPFAM" id="SSF81653">
    <property type="entry name" value="Calcium ATPase, transduction domain A"/>
    <property type="match status" value="1"/>
</dbReference>
<sequence length="1485" mass="155015">MILTQGLTTSVALLRSVLPEPLRDLLPCTREMRLCPGGLRIGLHGIGRPGSEEAVTRLETRLGEVAGVERAEVNGRLSCVFVACDPELTDQDELLRIATELDSQEEHARETPVHLAHEHLRATVRLGAGLAGIGWVFLAKAVRVPRLPAAVPSLVQLVNATPALREELDRRLGRRPAEVLFTTANLVTQTLTLRPAGLLVQAAASFGRYVETRAGRYAWEDLEERLAERPGAYHHVRAGSRPRPCPLPHGPIERYADVVGPISAAGYAAAQFLTRGERAVSVLVSATPRAADLGREAFSGAVLRALGRHETVVFDADSLRKMDRVNTVILDAAALTTGSWTIDRVEPLVEGLDLDELYSRLYSLIDFADPGRVRNGDGWSARPLADPARLVPGGDDWRSRGLRAVEVTKDGARVAVAGLAPEIDALAVPVVSAAKGAAKGAGRDSGTVFLAGGDEGLARRLAIPRLLPGGAELAGRVYELQAEGHCVVVVSACARHALAQADIGVGVVDPKGGVPWDADVAGELHGVHLFLRCLPRARVTSTNAVRLGAAGAVVGTLLAVAGPAGTALRRAQIASAAVSGAAIALGEWAGRGAGRIPVPPRADTTPWHAMSAREVLSRLDSSPYGIAGQEAGRRRAQAVPEEEEAPHSLARATVEELANPLTPALATGAGISAMVGSMLDAVLIGGVMVVNAFLGGVQRFKADQALHQLTETTEVLVRLRRPEGVVEATKDDLAPGDVVELRAGDAVPADARVIKAVGLELDESSLTGESQLVSKTAAPTMAAAVADRVSMVYQGTTVAAGSGRAVIVATGDLTEAGRSARLAGEPAPPTGVELRLRELSRRILPLSIASGVALLVTDLLRGRSLAQALTPAVSLTVAAVPEGLPFVATAAELAAARRLSRRAALVRNPSTIEALGRVGVLCFDKTGTLTEGRISLRHLSDGRAGRPVETADTDAALRRVLAAAVRASPRSGAGRVIAHPTDRAVLEGAHRLEITPEEGFASWERVDEMPFEPGRGYHAVLGRTEHGHLLSVKGAPEVVLTHCVTVHRETGEVPCDESVRLELEQEVDRLARQGYRVLAVAQRAASDRSDLDESRIEELCFLGFLGLADPVRPTAAQSLGRLMRAGVRVVMVTGDHPSTAEAIAVELNALNGGRVMTGPALDELDDETLTKVLPEVSVFARATPAHKARIVTCLRRAGEVVAVTGDGANDAPAIRTADVGIALGSRATPAARAAADLVVTDDRIETIVDAIVEGRAMWSSVRDSLSILLGGNIGEIAFTVGSSLLGGGSALNARQLLLVNLLTDMVPAMVVAVRPPASTDPERLLAEGPEASLGASLTRDIHLRAVVTAGAATAAWLAGRLSGTRTRANTIGLVALVSAQLMQTLVEGGRDRVIALAALSSLAVLGFIVTVPGVSTVFGCRPLGPVGWVIGLTSAAAATLVGVFVRRPAGQASTRASTQASTQPSTQPSMRTEPGGAPAPVPVPA</sequence>
<evidence type="ECO:0000256" key="7">
    <source>
        <dbReference type="ARBA" id="ARBA00022967"/>
    </source>
</evidence>
<evidence type="ECO:0000256" key="9">
    <source>
        <dbReference type="ARBA" id="ARBA00023136"/>
    </source>
</evidence>
<dbReference type="SMART" id="SM00831">
    <property type="entry name" value="Cation_ATPase_N"/>
    <property type="match status" value="1"/>
</dbReference>
<dbReference type="SUPFAM" id="SSF56784">
    <property type="entry name" value="HAD-like"/>
    <property type="match status" value="1"/>
</dbReference>
<dbReference type="InterPro" id="IPR059000">
    <property type="entry name" value="ATPase_P-type_domA"/>
</dbReference>
<dbReference type="PANTHER" id="PTHR24093">
    <property type="entry name" value="CATION TRANSPORTING ATPASE"/>
    <property type="match status" value="1"/>
</dbReference>
<dbReference type="InterPro" id="IPR004014">
    <property type="entry name" value="ATPase_P-typ_cation-transptr_N"/>
</dbReference>
<evidence type="ECO:0000256" key="5">
    <source>
        <dbReference type="ARBA" id="ARBA00022840"/>
    </source>
</evidence>
<feature type="transmembrane region" description="Helical" evidence="12">
    <location>
        <begin position="1341"/>
        <end position="1358"/>
    </location>
</feature>
<evidence type="ECO:0000256" key="10">
    <source>
        <dbReference type="ARBA" id="ARBA00049360"/>
    </source>
</evidence>
<dbReference type="PANTHER" id="PTHR24093:SF513">
    <property type="entry name" value="CATION-TRANSPORTING ATPASE I-RELATED"/>
    <property type="match status" value="1"/>
</dbReference>
<keyword evidence="6" id="KW-0460">Magnesium</keyword>
<organism evidence="14 15">
    <name type="scientific">Microbispora amethystogenes</name>
    <dbReference type="NCBI Taxonomy" id="1427754"/>
    <lineage>
        <taxon>Bacteria</taxon>
        <taxon>Bacillati</taxon>
        <taxon>Actinomycetota</taxon>
        <taxon>Actinomycetes</taxon>
        <taxon>Streptosporangiales</taxon>
        <taxon>Streptosporangiaceae</taxon>
        <taxon>Microbispora</taxon>
    </lineage>
</organism>
<keyword evidence="2 12" id="KW-0812">Transmembrane</keyword>
<proteinExistence type="predicted"/>
<keyword evidence="4" id="KW-0547">Nucleotide-binding</keyword>
<dbReference type="SFLD" id="SFLDG00002">
    <property type="entry name" value="C1.7:_P-type_atpase_like"/>
    <property type="match status" value="1"/>
</dbReference>
<gene>
    <name evidence="14" type="primary">ctpI</name>
    <name evidence="14" type="ORF">Mam01_16460</name>
</gene>
<dbReference type="SFLD" id="SFLDF00027">
    <property type="entry name" value="p-type_atpase"/>
    <property type="match status" value="1"/>
</dbReference>
<comment type="catalytic activity">
    <reaction evidence="10">
        <text>ATP + H2O = ADP + phosphate + H(+)</text>
        <dbReference type="Rhea" id="RHEA:13065"/>
        <dbReference type="ChEBI" id="CHEBI:15377"/>
        <dbReference type="ChEBI" id="CHEBI:15378"/>
        <dbReference type="ChEBI" id="CHEBI:30616"/>
        <dbReference type="ChEBI" id="CHEBI:43474"/>
        <dbReference type="ChEBI" id="CHEBI:456216"/>
    </reaction>
</comment>
<evidence type="ECO:0000313" key="15">
    <source>
        <dbReference type="Proteomes" id="UP000651728"/>
    </source>
</evidence>
<evidence type="ECO:0000313" key="14">
    <source>
        <dbReference type="EMBL" id="GIH31482.1"/>
    </source>
</evidence>
<evidence type="ECO:0000256" key="1">
    <source>
        <dbReference type="ARBA" id="ARBA00004651"/>
    </source>
</evidence>
<dbReference type="RefSeq" id="WP_204284784.1">
    <property type="nucleotide sequence ID" value="NZ_BAABEJ010000006.1"/>
</dbReference>
<accession>A0ABQ4F9J5</accession>
<evidence type="ECO:0000256" key="12">
    <source>
        <dbReference type="SAM" id="Phobius"/>
    </source>
</evidence>
<dbReference type="EMBL" id="BOOB01000011">
    <property type="protein sequence ID" value="GIH31482.1"/>
    <property type="molecule type" value="Genomic_DNA"/>
</dbReference>
<dbReference type="Gene3D" id="2.70.150.10">
    <property type="entry name" value="Calcium-transporting ATPase, cytoplasmic transduction domain A"/>
    <property type="match status" value="1"/>
</dbReference>
<dbReference type="PRINTS" id="PR00120">
    <property type="entry name" value="HATPASE"/>
</dbReference>
<dbReference type="InterPro" id="IPR001757">
    <property type="entry name" value="P_typ_ATPase"/>
</dbReference>
<name>A0ABQ4F9J5_9ACTN</name>
<keyword evidence="7" id="KW-1278">Translocase</keyword>
<keyword evidence="5" id="KW-0067">ATP-binding</keyword>
<evidence type="ECO:0000256" key="2">
    <source>
        <dbReference type="ARBA" id="ARBA00022692"/>
    </source>
</evidence>
<dbReference type="InterPro" id="IPR008250">
    <property type="entry name" value="ATPase_P-typ_transduc_dom_A_sf"/>
</dbReference>
<dbReference type="InterPro" id="IPR023298">
    <property type="entry name" value="ATPase_P-typ_TM_dom_sf"/>
</dbReference>
<dbReference type="Pfam" id="PF00122">
    <property type="entry name" value="E1-E2_ATPase"/>
    <property type="match status" value="1"/>
</dbReference>
<dbReference type="SUPFAM" id="SSF81665">
    <property type="entry name" value="Calcium ATPase, transmembrane domain M"/>
    <property type="match status" value="1"/>
</dbReference>
<dbReference type="Gene3D" id="1.20.1110.10">
    <property type="entry name" value="Calcium-transporting ATPase, transmembrane domain"/>
    <property type="match status" value="1"/>
</dbReference>
<feature type="transmembrane region" description="Helical" evidence="12">
    <location>
        <begin position="1393"/>
        <end position="1414"/>
    </location>
</feature>
<comment type="caution">
    <text evidence="14">The sequence shown here is derived from an EMBL/GenBank/DDBJ whole genome shotgun (WGS) entry which is preliminary data.</text>
</comment>
<reference evidence="14 15" key="1">
    <citation type="submission" date="2021-01" db="EMBL/GenBank/DDBJ databases">
        <title>Whole genome shotgun sequence of Microbispora amethystogenes NBRC 101907.</title>
        <authorList>
            <person name="Komaki H."/>
            <person name="Tamura T."/>
        </authorList>
    </citation>
    <scope>NUCLEOTIDE SEQUENCE [LARGE SCALE GENOMIC DNA]</scope>
    <source>
        <strain evidence="14 15">NBRC 101907</strain>
    </source>
</reference>
<keyword evidence="8 12" id="KW-1133">Transmembrane helix</keyword>
<dbReference type="InterPro" id="IPR018303">
    <property type="entry name" value="ATPase_P-typ_P_site"/>
</dbReference>
<feature type="transmembrane region" description="Helical" evidence="12">
    <location>
        <begin position="1426"/>
        <end position="1445"/>
    </location>
</feature>
<keyword evidence="15" id="KW-1185">Reference proteome</keyword>
<dbReference type="Gene3D" id="3.40.1110.10">
    <property type="entry name" value="Calcium-transporting ATPase, cytoplasmic domain N"/>
    <property type="match status" value="1"/>
</dbReference>
<dbReference type="Pfam" id="PF13246">
    <property type="entry name" value="Cation_ATPase"/>
    <property type="match status" value="1"/>
</dbReference>
<dbReference type="SFLD" id="SFLDS00003">
    <property type="entry name" value="Haloacid_Dehalogenase"/>
    <property type="match status" value="1"/>
</dbReference>
<keyword evidence="3" id="KW-0479">Metal-binding</keyword>
<evidence type="ECO:0000256" key="4">
    <source>
        <dbReference type="ARBA" id="ARBA00022741"/>
    </source>
</evidence>
<feature type="compositionally biased region" description="Polar residues" evidence="11">
    <location>
        <begin position="1451"/>
        <end position="1470"/>
    </location>
</feature>
<dbReference type="PRINTS" id="PR00119">
    <property type="entry name" value="CATATPASE"/>
</dbReference>
<protein>
    <submittedName>
        <fullName evidence="14">Haloacid dehalogenase</fullName>
    </submittedName>
</protein>
<dbReference type="Gene3D" id="3.40.50.1000">
    <property type="entry name" value="HAD superfamily/HAD-like"/>
    <property type="match status" value="1"/>
</dbReference>
<evidence type="ECO:0000256" key="11">
    <source>
        <dbReference type="SAM" id="MobiDB-lite"/>
    </source>
</evidence>
<evidence type="ECO:0000256" key="6">
    <source>
        <dbReference type="ARBA" id="ARBA00022842"/>
    </source>
</evidence>
<feature type="domain" description="Cation-transporting P-type ATPase N-terminal" evidence="13">
    <location>
        <begin position="606"/>
        <end position="677"/>
    </location>
</feature>
<dbReference type="PROSITE" id="PS00154">
    <property type="entry name" value="ATPASE_E1_E2"/>
    <property type="match status" value="1"/>
</dbReference>
<evidence type="ECO:0000256" key="8">
    <source>
        <dbReference type="ARBA" id="ARBA00022989"/>
    </source>
</evidence>
<dbReference type="InterPro" id="IPR006068">
    <property type="entry name" value="ATPase_P-typ_cation-transptr_C"/>
</dbReference>
<feature type="region of interest" description="Disordered" evidence="11">
    <location>
        <begin position="1451"/>
        <end position="1485"/>
    </location>
</feature>
<dbReference type="Pfam" id="PF00689">
    <property type="entry name" value="Cation_ATPase_C"/>
    <property type="match status" value="1"/>
</dbReference>
<dbReference type="Proteomes" id="UP000651728">
    <property type="component" value="Unassembled WGS sequence"/>
</dbReference>
<dbReference type="InterPro" id="IPR023214">
    <property type="entry name" value="HAD_sf"/>
</dbReference>
<keyword evidence="9 12" id="KW-0472">Membrane</keyword>
<dbReference type="NCBIfam" id="TIGR01494">
    <property type="entry name" value="ATPase_P-type"/>
    <property type="match status" value="2"/>
</dbReference>